<dbReference type="Pfam" id="PF21730">
    <property type="entry name" value="Vma22_CCDC115"/>
    <property type="match status" value="1"/>
</dbReference>
<protein>
    <recommendedName>
        <fullName evidence="1">Vacuolar ATPase assembly protein VMA22</fullName>
    </recommendedName>
</protein>
<proteinExistence type="predicted"/>
<dbReference type="Proteomes" id="UP001174694">
    <property type="component" value="Unassembled WGS sequence"/>
</dbReference>
<feature type="compositionally biased region" description="Basic and acidic residues" evidence="2">
    <location>
        <begin position="164"/>
        <end position="178"/>
    </location>
</feature>
<gene>
    <name evidence="3" type="ORF">NKR23_g10159</name>
</gene>
<name>A0AA38R3F6_9PEZI</name>
<comment type="caution">
    <text evidence="3">The sequence shown here is derived from an EMBL/GenBank/DDBJ whole genome shotgun (WGS) entry which is preliminary data.</text>
</comment>
<dbReference type="AlphaFoldDB" id="A0AA38R3F6"/>
<dbReference type="InterPro" id="IPR040357">
    <property type="entry name" value="Vma22/CCDC115"/>
</dbReference>
<evidence type="ECO:0000313" key="3">
    <source>
        <dbReference type="EMBL" id="KAJ9134420.1"/>
    </source>
</evidence>
<dbReference type="GO" id="GO:0051082">
    <property type="term" value="F:unfolded protein binding"/>
    <property type="evidence" value="ECO:0007669"/>
    <property type="project" value="TreeGrafter"/>
</dbReference>
<accession>A0AA38R3F6</accession>
<evidence type="ECO:0000313" key="4">
    <source>
        <dbReference type="Proteomes" id="UP001174694"/>
    </source>
</evidence>
<sequence>METGLIDGLLERYLTLLDEYTRLRSTLNDLQSRMYQDIARANFSGERGVRYGQDFYDDRMRALKRLQITAIDGQTPMFKIQELPPQLPESQPAEENESDQAEKPSQKPKDPLRWFGILTPLPLRSVQSQAKKAVDEIIPQLVSVNTEMAELELQVRRARKKRAKAESLAKKGEQDGSLKQDGIAA</sequence>
<dbReference type="EMBL" id="JANBVO010000043">
    <property type="protein sequence ID" value="KAJ9134420.1"/>
    <property type="molecule type" value="Genomic_DNA"/>
</dbReference>
<dbReference type="PANTHER" id="PTHR31996">
    <property type="entry name" value="COILED-COIL DOMAIN-CONTAINING PROTEIN 115"/>
    <property type="match status" value="1"/>
</dbReference>
<reference evidence="3" key="1">
    <citation type="submission" date="2022-07" db="EMBL/GenBank/DDBJ databases">
        <title>Fungi with potential for degradation of polypropylene.</title>
        <authorList>
            <person name="Gostincar C."/>
        </authorList>
    </citation>
    <scope>NUCLEOTIDE SEQUENCE</scope>
    <source>
        <strain evidence="3">EXF-13308</strain>
    </source>
</reference>
<feature type="compositionally biased region" description="Basic and acidic residues" evidence="2">
    <location>
        <begin position="100"/>
        <end position="112"/>
    </location>
</feature>
<dbReference type="PANTHER" id="PTHR31996:SF2">
    <property type="entry name" value="COILED-COIL DOMAIN-CONTAINING PROTEIN 115"/>
    <property type="match status" value="1"/>
</dbReference>
<keyword evidence="4" id="KW-1185">Reference proteome</keyword>
<evidence type="ECO:0000256" key="1">
    <source>
        <dbReference type="ARBA" id="ARBA00093634"/>
    </source>
</evidence>
<organism evidence="3 4">
    <name type="scientific">Pleurostoma richardsiae</name>
    <dbReference type="NCBI Taxonomy" id="41990"/>
    <lineage>
        <taxon>Eukaryota</taxon>
        <taxon>Fungi</taxon>
        <taxon>Dikarya</taxon>
        <taxon>Ascomycota</taxon>
        <taxon>Pezizomycotina</taxon>
        <taxon>Sordariomycetes</taxon>
        <taxon>Sordariomycetidae</taxon>
        <taxon>Calosphaeriales</taxon>
        <taxon>Pleurostomataceae</taxon>
        <taxon>Pleurostoma</taxon>
    </lineage>
</organism>
<feature type="region of interest" description="Disordered" evidence="2">
    <location>
        <begin position="160"/>
        <end position="185"/>
    </location>
</feature>
<dbReference type="GO" id="GO:1990871">
    <property type="term" value="C:Vma12-Vma22 assembly complex"/>
    <property type="evidence" value="ECO:0007669"/>
    <property type="project" value="TreeGrafter"/>
</dbReference>
<feature type="region of interest" description="Disordered" evidence="2">
    <location>
        <begin position="86"/>
        <end position="112"/>
    </location>
</feature>
<evidence type="ECO:0000256" key="2">
    <source>
        <dbReference type="SAM" id="MobiDB-lite"/>
    </source>
</evidence>
<dbReference type="GO" id="GO:0070072">
    <property type="term" value="P:vacuolar proton-transporting V-type ATPase complex assembly"/>
    <property type="evidence" value="ECO:0007669"/>
    <property type="project" value="InterPro"/>
</dbReference>